<dbReference type="InterPro" id="IPR036412">
    <property type="entry name" value="HAD-like_sf"/>
</dbReference>
<dbReference type="InterPro" id="IPR023214">
    <property type="entry name" value="HAD_sf"/>
</dbReference>
<name>A0A6J7EP57_9ZZZZ</name>
<dbReference type="GO" id="GO:0016747">
    <property type="term" value="F:acyltransferase activity, transferring groups other than amino-acyl groups"/>
    <property type="evidence" value="ECO:0007669"/>
    <property type="project" value="InterPro"/>
</dbReference>
<dbReference type="SFLD" id="SFLDG01129">
    <property type="entry name" value="C1.5:_HAD__Beta-PGM__Phosphata"/>
    <property type="match status" value="1"/>
</dbReference>
<evidence type="ECO:0000259" key="1">
    <source>
        <dbReference type="PROSITE" id="PS51186"/>
    </source>
</evidence>
<dbReference type="InterPro" id="IPR051531">
    <property type="entry name" value="N-acetyltransferase"/>
</dbReference>
<proteinExistence type="predicted"/>
<dbReference type="InterPro" id="IPR000182">
    <property type="entry name" value="GNAT_dom"/>
</dbReference>
<dbReference type="Pfam" id="PF00702">
    <property type="entry name" value="Hydrolase"/>
    <property type="match status" value="1"/>
</dbReference>
<dbReference type="PANTHER" id="PTHR43792">
    <property type="entry name" value="GNAT FAMILY, PUTATIVE (AFU_ORTHOLOGUE AFUA_3G00765)-RELATED-RELATED"/>
    <property type="match status" value="1"/>
</dbReference>
<dbReference type="EMBL" id="CAFBLP010000053">
    <property type="protein sequence ID" value="CAB4884876.1"/>
    <property type="molecule type" value="Genomic_DNA"/>
</dbReference>
<dbReference type="SUPFAM" id="SSF56784">
    <property type="entry name" value="HAD-like"/>
    <property type="match status" value="1"/>
</dbReference>
<dbReference type="InterPro" id="IPR016181">
    <property type="entry name" value="Acyl_CoA_acyltransferase"/>
</dbReference>
<evidence type="ECO:0000313" key="2">
    <source>
        <dbReference type="EMBL" id="CAB4884876.1"/>
    </source>
</evidence>
<dbReference type="PROSITE" id="PS51186">
    <property type="entry name" value="GNAT"/>
    <property type="match status" value="1"/>
</dbReference>
<dbReference type="Pfam" id="PF13302">
    <property type="entry name" value="Acetyltransf_3"/>
    <property type="match status" value="1"/>
</dbReference>
<dbReference type="SFLD" id="SFLDS00003">
    <property type="entry name" value="Haloacid_Dehalogenase"/>
    <property type="match status" value="1"/>
</dbReference>
<dbReference type="InterPro" id="IPR023198">
    <property type="entry name" value="PGP-like_dom2"/>
</dbReference>
<dbReference type="Gene3D" id="3.40.630.30">
    <property type="match status" value="1"/>
</dbReference>
<dbReference type="SUPFAM" id="SSF55729">
    <property type="entry name" value="Acyl-CoA N-acyltransferases (Nat)"/>
    <property type="match status" value="1"/>
</dbReference>
<organism evidence="2">
    <name type="scientific">freshwater metagenome</name>
    <dbReference type="NCBI Taxonomy" id="449393"/>
    <lineage>
        <taxon>unclassified sequences</taxon>
        <taxon>metagenomes</taxon>
        <taxon>ecological metagenomes</taxon>
    </lineage>
</organism>
<feature type="domain" description="N-acetyltransferase" evidence="1">
    <location>
        <begin position="13"/>
        <end position="182"/>
    </location>
</feature>
<protein>
    <submittedName>
        <fullName evidence="2">Unannotated protein</fullName>
    </submittedName>
</protein>
<reference evidence="2" key="1">
    <citation type="submission" date="2020-05" db="EMBL/GenBank/DDBJ databases">
        <authorList>
            <person name="Chiriac C."/>
            <person name="Salcher M."/>
            <person name="Ghai R."/>
            <person name="Kavagutti S V."/>
        </authorList>
    </citation>
    <scope>NUCLEOTIDE SEQUENCE</scope>
</reference>
<dbReference type="PANTHER" id="PTHR43792:SF1">
    <property type="entry name" value="N-ACETYLTRANSFERASE DOMAIN-CONTAINING PROTEIN"/>
    <property type="match status" value="1"/>
</dbReference>
<sequence>MLPPFTAIRSERVTIDRLTAADVETMLAYKNDAVVAQHQAWALPFTLADARRLVASTVGEHLEMGGQLAIRTNATSSSGAVLVGDVYVHPVAGVAHAIELGISMSVAFQGKGLATESVRTVVDALFGNADVHRVLAYVAAANTASLRLFDRCGFQREGTLRDSYRSRDGALISEVLFGLTRSDWSTALRRQASPFDVVAFDADDTLWHSEDSFFAAEQAFVDLVGPYVDDGIDVKAALTATERRNLHITGYGVKAFGLSMIETAATIAGERLPMVAMSHLVELVRQMLLEPVRLLPGVAAVLEQVGRSHRLVLITKGDLIHQSAKVDTSGLAHHFEHVEIVMEKDPATYARVIAGLGVQPGRFCMVGNSVRSDILPVLSLGGAAVHVPYPLLWDLELAPHDHGQRFAELESLDQLPAWLRASTTARGA</sequence>
<dbReference type="Gene3D" id="1.10.150.240">
    <property type="entry name" value="Putative phosphatase, domain 2"/>
    <property type="match status" value="1"/>
</dbReference>
<gene>
    <name evidence="2" type="ORF">UFOPK3376_01999</name>
</gene>
<dbReference type="Gene3D" id="3.40.50.1000">
    <property type="entry name" value="HAD superfamily/HAD-like"/>
    <property type="match status" value="1"/>
</dbReference>
<accession>A0A6J7EP57</accession>
<dbReference type="AlphaFoldDB" id="A0A6J7EP57"/>